<dbReference type="EMBL" id="BTPU01000025">
    <property type="protein sequence ID" value="GMQ62353.1"/>
    <property type="molecule type" value="Genomic_DNA"/>
</dbReference>
<keyword evidence="2" id="KW-1185">Reference proteome</keyword>
<organism evidence="1 2">
    <name type="scientific">Vallitalea maricola</name>
    <dbReference type="NCBI Taxonomy" id="3074433"/>
    <lineage>
        <taxon>Bacteria</taxon>
        <taxon>Bacillati</taxon>
        <taxon>Bacillota</taxon>
        <taxon>Clostridia</taxon>
        <taxon>Lachnospirales</taxon>
        <taxon>Vallitaleaceae</taxon>
        <taxon>Vallitalea</taxon>
    </lineage>
</organism>
<gene>
    <name evidence="1" type="ORF">AN2V17_15850</name>
</gene>
<proteinExistence type="predicted"/>
<comment type="caution">
    <text evidence="1">The sequence shown here is derived from an EMBL/GenBank/DDBJ whole genome shotgun (WGS) entry which is preliminary data.</text>
</comment>
<accession>A0ACB5UKB7</accession>
<reference evidence="1" key="1">
    <citation type="submission" date="2023-09" db="EMBL/GenBank/DDBJ databases">
        <title>Vallitalea sediminicola and Vallitalea maricola sp. nov., anaerobic bacteria isolated from marine sediment.</title>
        <authorList>
            <person name="Hirano S."/>
            <person name="Maeda A."/>
            <person name="Terahara T."/>
            <person name="Mori K."/>
            <person name="Hamada M."/>
            <person name="Matsumoto R."/>
            <person name="Kobayashi T."/>
        </authorList>
    </citation>
    <scope>NUCLEOTIDE SEQUENCE</scope>
    <source>
        <strain evidence="1">AN17-2</strain>
    </source>
</reference>
<name>A0ACB5UKB7_9FIRM</name>
<dbReference type="Proteomes" id="UP001374599">
    <property type="component" value="Unassembled WGS sequence"/>
</dbReference>
<sequence length="366" mass="39624">MSDYTSKLNLYKVDPAIDGEDTFNIKSMMNDNWDKIDEKVGNMDEKLSGVEDNANNYNHPDTHDADMIKIKDEGGKFTGDNVEDALGEVGSQLTDIANVIVASGTGTAITLNMPSVTAYKTNMKLTFIAKANNNGNTTTININGKGAKRLYKPNITVAPNIKSGKPYTVWYNGTHFFLQASAEGNALAEHVLAGKTFSNDDATEIIGTMNLNNLIASNIRQGININGIVGSLREGLKMATGKIHNLGMANGDSHYVKISNLVFRPKIVITTSKITAAEGSTSYKPRIGFAVYSEYQYFYNHGYTTEGKIHYSSSHGAFAGVSVGGNSSMYESNWITINDNGFESTDIAPYANRGSTTATIEWVAIG</sequence>
<evidence type="ECO:0000313" key="2">
    <source>
        <dbReference type="Proteomes" id="UP001374599"/>
    </source>
</evidence>
<evidence type="ECO:0000313" key="1">
    <source>
        <dbReference type="EMBL" id="GMQ62353.1"/>
    </source>
</evidence>
<protein>
    <submittedName>
        <fullName evidence="1">Uncharacterized protein</fullName>
    </submittedName>
</protein>